<proteinExistence type="predicted"/>
<dbReference type="AlphaFoldDB" id="A0A0F9JNJ3"/>
<accession>A0A0F9JNJ3</accession>
<dbReference type="InterPro" id="IPR027417">
    <property type="entry name" value="P-loop_NTPase"/>
</dbReference>
<organism evidence="2">
    <name type="scientific">marine sediment metagenome</name>
    <dbReference type="NCBI Taxonomy" id="412755"/>
    <lineage>
        <taxon>unclassified sequences</taxon>
        <taxon>metagenomes</taxon>
        <taxon>ecological metagenomes</taxon>
    </lineage>
</organism>
<dbReference type="InterPro" id="IPR035412">
    <property type="entry name" value="Terminase_L_N"/>
</dbReference>
<name>A0A0F9JNJ3_9ZZZZ</name>
<dbReference type="SUPFAM" id="SSF52540">
    <property type="entry name" value="P-loop containing nucleoside triphosphate hydrolases"/>
    <property type="match status" value="1"/>
</dbReference>
<reference evidence="2" key="1">
    <citation type="journal article" date="2015" name="Nature">
        <title>Complex archaea that bridge the gap between prokaryotes and eukaryotes.</title>
        <authorList>
            <person name="Spang A."/>
            <person name="Saw J.H."/>
            <person name="Jorgensen S.L."/>
            <person name="Zaremba-Niedzwiedzka K."/>
            <person name="Martijn J."/>
            <person name="Lind A.E."/>
            <person name="van Eijk R."/>
            <person name="Schleper C."/>
            <person name="Guy L."/>
            <person name="Ettema T.J."/>
        </authorList>
    </citation>
    <scope>NUCLEOTIDE SEQUENCE</scope>
</reference>
<protein>
    <recommendedName>
        <fullName evidence="1">Phage terminase large subunit N-terminal domain-containing protein</fullName>
    </recommendedName>
</protein>
<comment type="caution">
    <text evidence="2">The sequence shown here is derived from an EMBL/GenBank/DDBJ whole genome shotgun (WGS) entry which is preliminary data.</text>
</comment>
<dbReference type="Gene3D" id="3.30.420.280">
    <property type="match status" value="1"/>
</dbReference>
<dbReference type="EMBL" id="LAZR01017415">
    <property type="protein sequence ID" value="KKM00518.1"/>
    <property type="molecule type" value="Genomic_DNA"/>
</dbReference>
<evidence type="ECO:0000259" key="1">
    <source>
        <dbReference type="Pfam" id="PF04466"/>
    </source>
</evidence>
<feature type="domain" description="Phage terminase large subunit N-terminal" evidence="1">
    <location>
        <begin position="46"/>
        <end position="238"/>
    </location>
</feature>
<sequence>MGNPQLMKTLALFPPCTIENCKDKTPLHRHILPLQQEFLDSSERFVALIGGYGSGKSLAAVIMGHLLSISIPGNMGIIMRRTLPKLHDSTERIFLEVLERSGEQFIAREMRDGWPHRIIYENGSEIAFRETKDPGRFLGPEYGWYLIDEAQEEPQDLIRKLNGRLRLPRADKYLKGMICTNPPPDKHWIAKMWPKPGHETKVIKVRGKEIKLTYRMIRSSTYDNPFLSSEYIAGILEGNTEAEARRILDGHYGFQQEGDPVYPMFNLLKHVGDPETRIMTTYRVWDFGFRRPACTWHQMFRCKERTLHWVVLQERLGEDQEAHDFATDVTNITKGDFAHVLRAGRNLVLDGGDAAGAQRSDRGPGPIIRLSRPVAPKGKDPAEGGFGLHFKYKKFKDIDPGLDEVRKCLGRKCKCGWPILMFHRRCRTTIEGMAGGYHYPKERPGAQDVLNKKPVKDGYYDNLSDTIRYFCMLFYKPLSNEFNQGIILGSDQTPKNAWDWMDRVTPV</sequence>
<evidence type="ECO:0000313" key="2">
    <source>
        <dbReference type="EMBL" id="KKM00518.1"/>
    </source>
</evidence>
<dbReference type="Gene3D" id="3.40.50.300">
    <property type="entry name" value="P-loop containing nucleotide triphosphate hydrolases"/>
    <property type="match status" value="1"/>
</dbReference>
<gene>
    <name evidence="2" type="ORF">LCGC14_1803630</name>
</gene>
<dbReference type="Pfam" id="PF04466">
    <property type="entry name" value="Terminase_3"/>
    <property type="match status" value="1"/>
</dbReference>